<keyword evidence="3" id="KW-1185">Reference proteome</keyword>
<evidence type="ECO:0000313" key="3">
    <source>
        <dbReference type="Proteomes" id="UP000481033"/>
    </source>
</evidence>
<dbReference type="Proteomes" id="UP000481033">
    <property type="component" value="Unassembled WGS sequence"/>
</dbReference>
<keyword evidence="1" id="KW-0175">Coiled coil</keyword>
<feature type="coiled-coil region" evidence="1">
    <location>
        <begin position="138"/>
        <end position="178"/>
    </location>
</feature>
<protein>
    <submittedName>
        <fullName evidence="2">PspA/IM30 family protein</fullName>
    </submittedName>
</protein>
<dbReference type="RefSeq" id="WP_163702521.1">
    <property type="nucleotide sequence ID" value="NZ_QXHD01000004.1"/>
</dbReference>
<reference evidence="2 3" key="1">
    <citation type="journal article" date="2020" name="Microb. Ecol.">
        <title>Ecogenomics of the Marine Benthic Filamentous Cyanobacterium Adonisia.</title>
        <authorList>
            <person name="Walter J.M."/>
            <person name="Coutinho F.H."/>
            <person name="Leomil L."/>
            <person name="Hargreaves P.I."/>
            <person name="Campeao M.E."/>
            <person name="Vieira V.V."/>
            <person name="Silva B.S."/>
            <person name="Fistarol G.O."/>
            <person name="Salomon P.S."/>
            <person name="Sawabe T."/>
            <person name="Mino S."/>
            <person name="Hosokawa M."/>
            <person name="Miyashita H."/>
            <person name="Maruyama F."/>
            <person name="van Verk M.C."/>
            <person name="Dutilh B.E."/>
            <person name="Thompson C.C."/>
            <person name="Thompson F.L."/>
        </authorList>
    </citation>
    <scope>NUCLEOTIDE SEQUENCE [LARGE SCALE GENOMIC DNA]</scope>
    <source>
        <strain evidence="2 3">CCMR0081</strain>
    </source>
</reference>
<gene>
    <name evidence="2" type="ORF">DXZ20_28890</name>
</gene>
<organism evidence="2 3">
    <name type="scientific">Adonisia turfae CCMR0081</name>
    <dbReference type="NCBI Taxonomy" id="2292702"/>
    <lineage>
        <taxon>Bacteria</taxon>
        <taxon>Bacillati</taxon>
        <taxon>Cyanobacteriota</taxon>
        <taxon>Adonisia</taxon>
        <taxon>Adonisia turfae</taxon>
    </lineage>
</organism>
<sequence length="246" mass="27666">MKKAVYWLMGERGGKATLAVWNWLWGISEEAPGPDSHADLDDDAIATAEAAIKQMQQSVSQLATATNQQYATFQREKKIYLYKVGALKRAEESALNAEKEGRHDDAEAAIASAIHLEQLLPKVEAQVEQAETLVNTSLAKLRQERARLERYKSDLQALKNLTEVNEALAAIAETHNEQDMASARAQFEAAKNSVHTRYLEKRAFVELSVNPTEQAMADIDPVAQQQEIQRRLQQLKQRQQTPRENT</sequence>
<proteinExistence type="predicted"/>
<evidence type="ECO:0000313" key="2">
    <source>
        <dbReference type="EMBL" id="NEZ59588.1"/>
    </source>
</evidence>
<dbReference type="AlphaFoldDB" id="A0A6M0RTJ7"/>
<dbReference type="EMBL" id="QXHD01000004">
    <property type="protein sequence ID" value="NEZ59588.1"/>
    <property type="molecule type" value="Genomic_DNA"/>
</dbReference>
<comment type="caution">
    <text evidence="2">The sequence shown here is derived from an EMBL/GenBank/DDBJ whole genome shotgun (WGS) entry which is preliminary data.</text>
</comment>
<accession>A0A6M0RTJ7</accession>
<name>A0A6M0RTJ7_9CYAN</name>
<evidence type="ECO:0000256" key="1">
    <source>
        <dbReference type="SAM" id="Coils"/>
    </source>
</evidence>